<protein>
    <submittedName>
        <fullName evidence="2">Uncharacterized protein</fullName>
    </submittedName>
</protein>
<accession>A0A3A2ZGR1</accession>
<comment type="caution">
    <text evidence="2">The sequence shown here is derived from an EMBL/GenBank/DDBJ whole genome shotgun (WGS) entry which is preliminary data.</text>
</comment>
<proteinExistence type="predicted"/>
<organism evidence="2 3">
    <name type="scientific">Aspergillus sclerotialis</name>
    <dbReference type="NCBI Taxonomy" id="2070753"/>
    <lineage>
        <taxon>Eukaryota</taxon>
        <taxon>Fungi</taxon>
        <taxon>Dikarya</taxon>
        <taxon>Ascomycota</taxon>
        <taxon>Pezizomycotina</taxon>
        <taxon>Eurotiomycetes</taxon>
        <taxon>Eurotiomycetidae</taxon>
        <taxon>Eurotiales</taxon>
        <taxon>Aspergillaceae</taxon>
        <taxon>Aspergillus</taxon>
        <taxon>Aspergillus subgen. Polypaecilum</taxon>
    </lineage>
</organism>
<reference evidence="3" key="1">
    <citation type="submission" date="2017-02" db="EMBL/GenBank/DDBJ databases">
        <authorList>
            <person name="Tafer H."/>
            <person name="Lopandic K."/>
        </authorList>
    </citation>
    <scope>NUCLEOTIDE SEQUENCE [LARGE SCALE GENOMIC DNA]</scope>
    <source>
        <strain evidence="3">CBS 366.77</strain>
    </source>
</reference>
<dbReference type="Proteomes" id="UP000266188">
    <property type="component" value="Unassembled WGS sequence"/>
</dbReference>
<feature type="compositionally biased region" description="Basic residues" evidence="1">
    <location>
        <begin position="22"/>
        <end position="33"/>
    </location>
</feature>
<evidence type="ECO:0000313" key="2">
    <source>
        <dbReference type="EMBL" id="RJE16461.1"/>
    </source>
</evidence>
<sequence>MGGDDPRNIQNGRRRPPGDQIHKHKGPWQKLHRERNHDELDFLAFVDSRE</sequence>
<dbReference type="EMBL" id="MVGC01004829">
    <property type="protein sequence ID" value="RJE16461.1"/>
    <property type="molecule type" value="Genomic_DNA"/>
</dbReference>
<name>A0A3A2ZGR1_9EURO</name>
<evidence type="ECO:0000313" key="3">
    <source>
        <dbReference type="Proteomes" id="UP000266188"/>
    </source>
</evidence>
<keyword evidence="3" id="KW-1185">Reference proteome</keyword>
<feature type="region of interest" description="Disordered" evidence="1">
    <location>
        <begin position="1"/>
        <end position="33"/>
    </location>
</feature>
<evidence type="ECO:0000256" key="1">
    <source>
        <dbReference type="SAM" id="MobiDB-lite"/>
    </source>
</evidence>
<gene>
    <name evidence="2" type="ORF">PHISCL_11202</name>
</gene>
<dbReference type="AlphaFoldDB" id="A0A3A2ZGR1"/>